<feature type="domain" description="DRBM" evidence="2">
    <location>
        <begin position="498"/>
        <end position="571"/>
    </location>
</feature>
<dbReference type="CDD" id="cd10845">
    <property type="entry name" value="DSRM_RNAse_III_family"/>
    <property type="match status" value="1"/>
</dbReference>
<dbReference type="Pfam" id="PF00035">
    <property type="entry name" value="dsrm"/>
    <property type="match status" value="1"/>
</dbReference>
<dbReference type="PROSITE" id="PS50137">
    <property type="entry name" value="DS_RBD"/>
    <property type="match status" value="1"/>
</dbReference>
<dbReference type="GO" id="GO:0003723">
    <property type="term" value="F:RNA binding"/>
    <property type="evidence" value="ECO:0007669"/>
    <property type="project" value="UniProtKB-UniRule"/>
</dbReference>
<keyword evidence="4" id="KW-1185">Reference proteome</keyword>
<dbReference type="EMBL" id="MU150363">
    <property type="protein sequence ID" value="KAF9457658.1"/>
    <property type="molecule type" value="Genomic_DNA"/>
</dbReference>
<name>A0A9P6CE64_9AGAR</name>
<accession>A0A9P6CE64</accession>
<keyword evidence="1" id="KW-0694">RNA-binding</keyword>
<evidence type="ECO:0000313" key="4">
    <source>
        <dbReference type="Proteomes" id="UP000807353"/>
    </source>
</evidence>
<evidence type="ECO:0000256" key="1">
    <source>
        <dbReference type="PROSITE-ProRule" id="PRU00266"/>
    </source>
</evidence>
<dbReference type="SMART" id="SM00358">
    <property type="entry name" value="DSRM"/>
    <property type="match status" value="1"/>
</dbReference>
<dbReference type="AlphaFoldDB" id="A0A9P6CE64"/>
<reference evidence="3" key="1">
    <citation type="submission" date="2020-11" db="EMBL/GenBank/DDBJ databases">
        <authorList>
            <consortium name="DOE Joint Genome Institute"/>
            <person name="Ahrendt S."/>
            <person name="Riley R."/>
            <person name="Andreopoulos W."/>
            <person name="Labutti K."/>
            <person name="Pangilinan J."/>
            <person name="Ruiz-Duenas F.J."/>
            <person name="Barrasa J.M."/>
            <person name="Sanchez-Garcia M."/>
            <person name="Camarero S."/>
            <person name="Miyauchi S."/>
            <person name="Serrano A."/>
            <person name="Linde D."/>
            <person name="Babiker R."/>
            <person name="Drula E."/>
            <person name="Ayuso-Fernandez I."/>
            <person name="Pacheco R."/>
            <person name="Padilla G."/>
            <person name="Ferreira P."/>
            <person name="Barriuso J."/>
            <person name="Kellner H."/>
            <person name="Castanera R."/>
            <person name="Alfaro M."/>
            <person name="Ramirez L."/>
            <person name="Pisabarro A.G."/>
            <person name="Kuo A."/>
            <person name="Tritt A."/>
            <person name="Lipzen A."/>
            <person name="He G."/>
            <person name="Yan M."/>
            <person name="Ng V."/>
            <person name="Cullen D."/>
            <person name="Martin F."/>
            <person name="Rosso M.-N."/>
            <person name="Henrissat B."/>
            <person name="Hibbett D."/>
            <person name="Martinez A.T."/>
            <person name="Grigoriev I.V."/>
        </authorList>
    </citation>
    <scope>NUCLEOTIDE SEQUENCE</scope>
    <source>
        <strain evidence="3">CBS 247.69</strain>
    </source>
</reference>
<dbReference type="InterPro" id="IPR014720">
    <property type="entry name" value="dsRBD_dom"/>
</dbReference>
<protein>
    <recommendedName>
        <fullName evidence="2">DRBM domain-containing protein</fullName>
    </recommendedName>
</protein>
<comment type="caution">
    <text evidence="3">The sequence shown here is derived from an EMBL/GenBank/DDBJ whole genome shotgun (WGS) entry which is preliminary data.</text>
</comment>
<evidence type="ECO:0000259" key="2">
    <source>
        <dbReference type="PROSITE" id="PS50137"/>
    </source>
</evidence>
<organism evidence="3 4">
    <name type="scientific">Collybia nuda</name>
    <dbReference type="NCBI Taxonomy" id="64659"/>
    <lineage>
        <taxon>Eukaryota</taxon>
        <taxon>Fungi</taxon>
        <taxon>Dikarya</taxon>
        <taxon>Basidiomycota</taxon>
        <taxon>Agaricomycotina</taxon>
        <taxon>Agaricomycetes</taxon>
        <taxon>Agaricomycetidae</taxon>
        <taxon>Agaricales</taxon>
        <taxon>Tricholomatineae</taxon>
        <taxon>Clitocybaceae</taxon>
        <taxon>Collybia</taxon>
    </lineage>
</organism>
<sequence>MDGTVYKSFFERSDERLCVEMEKHIHSPNRDRTTELEPNRGIAAIPALDRIPPEIFAKIFINCSPEKHPTINIPLMHGDSYPLYLGHVCSQWHSIVWGTPYLWQFFQVTDTTRQTKHSPAEILREILLRTAASFSIVIITEEDIKIISALVPYTHRVNSVEIRRIEMRKFQRALEIAPGLLQSLTALALRHNARGVFSSSYPIPFVTVPNLQSLSLHLVEDFRIDKLFLKLSQVPWGQLTTLSFTGMIIPMRIIHDVLKGCGSLTKCTLPTIICSSITPGVDTISLPCLKIFEFMFYEDWESVGNFISPLVLPSLQDLTMTTYEFHGGESYSYLDPGDPFGSTGSITNIRVLLEFPLDLSDGMGHYEKQRETYTQAERTYIGNPRGPSNIFLHRTFVFSKIEVNTQGDAYMIPCSFFYFIQVLLLFNRDNAIYNGLAMPEYRFDNLLVTPPSHDGNKHTNLHMWSICGLLFNLKWERQEKSFVQRILPSMSHLINLLNTVTGYREILNNKVHQHQRRNVQYGEPEHTGPAHKGKWKVIVYIDGIEYGRAEGSNKEQAKEAAAREALRELKLI</sequence>
<dbReference type="Gene3D" id="3.30.160.20">
    <property type="match status" value="1"/>
</dbReference>
<dbReference type="SUPFAM" id="SSF54768">
    <property type="entry name" value="dsRNA-binding domain-like"/>
    <property type="match status" value="1"/>
</dbReference>
<gene>
    <name evidence="3" type="ORF">BDZ94DRAFT_1338523</name>
</gene>
<dbReference type="OrthoDB" id="3267713at2759"/>
<proteinExistence type="predicted"/>
<dbReference type="Proteomes" id="UP000807353">
    <property type="component" value="Unassembled WGS sequence"/>
</dbReference>
<evidence type="ECO:0000313" key="3">
    <source>
        <dbReference type="EMBL" id="KAF9457658.1"/>
    </source>
</evidence>